<comment type="catalytic activity">
    <reaction evidence="5">
        <text>uridine(32) in tRNA + S-adenosyl-L-methionine = 2'-O-methyluridine(32) in tRNA + S-adenosyl-L-homocysteine + H(+)</text>
        <dbReference type="Rhea" id="RHEA:42936"/>
        <dbReference type="Rhea" id="RHEA-COMP:10107"/>
        <dbReference type="Rhea" id="RHEA-COMP:10290"/>
        <dbReference type="ChEBI" id="CHEBI:15378"/>
        <dbReference type="ChEBI" id="CHEBI:57856"/>
        <dbReference type="ChEBI" id="CHEBI:59789"/>
        <dbReference type="ChEBI" id="CHEBI:65315"/>
        <dbReference type="ChEBI" id="CHEBI:74478"/>
        <dbReference type="EC" id="2.1.1.200"/>
    </reaction>
</comment>
<dbReference type="CDD" id="cd18093">
    <property type="entry name" value="SpoU-like_TrmJ"/>
    <property type="match status" value="1"/>
</dbReference>
<keyword evidence="4 5" id="KW-0949">S-adenosyl-L-methionine</keyword>
<comment type="catalytic activity">
    <reaction evidence="5">
        <text>cytidine(32) in tRNA + S-adenosyl-L-methionine = 2'-O-methylcytidine(32) in tRNA + S-adenosyl-L-homocysteine + H(+)</text>
        <dbReference type="Rhea" id="RHEA:42932"/>
        <dbReference type="Rhea" id="RHEA-COMP:10288"/>
        <dbReference type="Rhea" id="RHEA-COMP:10289"/>
        <dbReference type="ChEBI" id="CHEBI:15378"/>
        <dbReference type="ChEBI" id="CHEBI:57856"/>
        <dbReference type="ChEBI" id="CHEBI:59789"/>
        <dbReference type="ChEBI" id="CHEBI:74495"/>
        <dbReference type="ChEBI" id="CHEBI:82748"/>
        <dbReference type="EC" id="2.1.1.200"/>
    </reaction>
</comment>
<evidence type="ECO:0000256" key="1">
    <source>
        <dbReference type="ARBA" id="ARBA00007228"/>
    </source>
</evidence>
<evidence type="ECO:0000259" key="6">
    <source>
        <dbReference type="Pfam" id="PF00588"/>
    </source>
</evidence>
<dbReference type="GO" id="GO:0160206">
    <property type="term" value="F:tRNA (cytidine(32)/uridine(32)-2'-O)-methyltransferase activity"/>
    <property type="evidence" value="ECO:0007669"/>
    <property type="project" value="UniProtKB-EC"/>
</dbReference>
<evidence type="ECO:0000256" key="3">
    <source>
        <dbReference type="ARBA" id="ARBA00022679"/>
    </source>
</evidence>
<keyword evidence="5" id="KW-0963">Cytoplasm</keyword>
<evidence type="ECO:0000313" key="8">
    <source>
        <dbReference type="Proteomes" id="UP001295463"/>
    </source>
</evidence>
<dbReference type="PIRSF" id="PIRSF004808">
    <property type="entry name" value="LasT"/>
    <property type="match status" value="1"/>
</dbReference>
<gene>
    <name evidence="5 7" type="primary">trmJ</name>
    <name evidence="7" type="ORF">GEAMG1_0457</name>
</gene>
<keyword evidence="5" id="KW-0819">tRNA processing</keyword>
<dbReference type="PANTHER" id="PTHR42786">
    <property type="entry name" value="TRNA/RRNA METHYLTRANSFERASE"/>
    <property type="match status" value="1"/>
</dbReference>
<dbReference type="Gene3D" id="1.10.8.590">
    <property type="match status" value="1"/>
</dbReference>
<dbReference type="PANTHER" id="PTHR42786:SF2">
    <property type="entry name" value="TRNA (CYTIDINE_URIDINE-2'-O-)-METHYLTRANSFERASE TRMJ"/>
    <property type="match status" value="1"/>
</dbReference>
<evidence type="ECO:0000256" key="5">
    <source>
        <dbReference type="RuleBase" id="RU362024"/>
    </source>
</evidence>
<dbReference type="Gene3D" id="3.40.1280.10">
    <property type="match status" value="1"/>
</dbReference>
<comment type="subcellular location">
    <subcellularLocation>
        <location evidence="5">Cytoplasm</location>
    </subcellularLocation>
</comment>
<name>A0ABN8HC54_9BACT</name>
<feature type="domain" description="tRNA/rRNA methyltransferase SpoU type" evidence="6">
    <location>
        <begin position="5"/>
        <end position="153"/>
    </location>
</feature>
<proteinExistence type="inferred from homology"/>
<dbReference type="EMBL" id="OW150024">
    <property type="protein sequence ID" value="CAH2030279.1"/>
    <property type="molecule type" value="Genomic_DNA"/>
</dbReference>
<dbReference type="EC" id="2.1.1.200" evidence="5"/>
<dbReference type="InterPro" id="IPR029028">
    <property type="entry name" value="Alpha/beta_knot_MTases"/>
</dbReference>
<keyword evidence="3 7" id="KW-0808">Transferase</keyword>
<protein>
    <recommendedName>
        <fullName evidence="5">tRNA (cytidine/uridine-2'-O-)-methyltransferase TrmJ</fullName>
        <ecNumber evidence="5">2.1.1.200</ecNumber>
    </recommendedName>
    <alternativeName>
        <fullName evidence="5">tRNA (cytidine(32)/uridine(32)-2'-O)-methyltransferase</fullName>
    </alternativeName>
    <alternativeName>
        <fullName evidence="5">tRNA Cm32/Um32 methyltransferase</fullName>
    </alternativeName>
</protein>
<keyword evidence="2 5" id="KW-0489">Methyltransferase</keyword>
<accession>A0ABN8HC54</accession>
<dbReference type="InterPro" id="IPR001537">
    <property type="entry name" value="SpoU_MeTrfase"/>
</dbReference>
<keyword evidence="8" id="KW-1185">Reference proteome</keyword>
<comment type="subunit">
    <text evidence="5">Homodimer.</text>
</comment>
<comment type="function">
    <text evidence="5">Catalyzes the formation of 2'O-methylated cytidine (Cm32) or 2'O-methylated uridine (Um32) at position 32 in tRNA.</text>
</comment>
<sequence>MHDSLAIVLVEPQSPGNIGMVCRAMKNMGIHRLRLVKGCDRLHPEALKFAVSARDLLEQAQLFPSLEAALADTTISVATTRRTGKYRRELMTPPQVARMIHQQAGGMAALVFGREDHGLTTDELSRCTLQATIPSSSDYGSLNLAQSVLIFCYELFSGTAGEVDDTARRQLAASGELEPLFDQMQATLLSIGYLNPQNPDHIMRSLRRILFRSGLDSREAALLRGMFSQIDWAARNFDGRKKTR</sequence>
<reference evidence="7 8" key="1">
    <citation type="submission" date="2022-03" db="EMBL/GenBank/DDBJ databases">
        <authorList>
            <person name="Koch H."/>
        </authorList>
    </citation>
    <scope>NUCLEOTIDE SEQUENCE [LARGE SCALE GENOMIC DNA]</scope>
    <source>
        <strain evidence="7 8">G1</strain>
    </source>
</reference>
<evidence type="ECO:0000256" key="4">
    <source>
        <dbReference type="ARBA" id="ARBA00022691"/>
    </source>
</evidence>
<comment type="similarity">
    <text evidence="1">Belongs to the class IV-like SAM-binding methyltransferase superfamily. RNA methyltransferase TrmH family.</text>
</comment>
<evidence type="ECO:0000313" key="7">
    <source>
        <dbReference type="EMBL" id="CAH2030279.1"/>
    </source>
</evidence>
<dbReference type="InterPro" id="IPR029026">
    <property type="entry name" value="tRNA_m1G_MTases_N"/>
</dbReference>
<dbReference type="Pfam" id="PF00588">
    <property type="entry name" value="SpoU_methylase"/>
    <property type="match status" value="1"/>
</dbReference>
<dbReference type="InterPro" id="IPR004384">
    <property type="entry name" value="RNA_MeTrfase_TrmJ/LasT"/>
</dbReference>
<dbReference type="Proteomes" id="UP001295463">
    <property type="component" value="Chromosome"/>
</dbReference>
<dbReference type="NCBIfam" id="TIGR00050">
    <property type="entry name" value="rRNA_methyl_1"/>
    <property type="match status" value="1"/>
</dbReference>
<dbReference type="GO" id="GO:0032259">
    <property type="term" value="P:methylation"/>
    <property type="evidence" value="ECO:0007669"/>
    <property type="project" value="UniProtKB-KW"/>
</dbReference>
<dbReference type="SUPFAM" id="SSF75217">
    <property type="entry name" value="alpha/beta knot"/>
    <property type="match status" value="1"/>
</dbReference>
<organism evidence="7 8">
    <name type="scientific">Trichlorobacter ammonificans</name>
    <dbReference type="NCBI Taxonomy" id="2916410"/>
    <lineage>
        <taxon>Bacteria</taxon>
        <taxon>Pseudomonadati</taxon>
        <taxon>Thermodesulfobacteriota</taxon>
        <taxon>Desulfuromonadia</taxon>
        <taxon>Geobacterales</taxon>
        <taxon>Geobacteraceae</taxon>
        <taxon>Trichlorobacter</taxon>
    </lineage>
</organism>
<dbReference type="RefSeq" id="WP_305731227.1">
    <property type="nucleotide sequence ID" value="NZ_OW150024.1"/>
</dbReference>
<evidence type="ECO:0000256" key="2">
    <source>
        <dbReference type="ARBA" id="ARBA00022603"/>
    </source>
</evidence>